<accession>A0A0F9QZL7</accession>
<sequence length="239" mass="28589">MSSVVTKHCLNCDKRKPALEFYESKTAIDGLRSWCKSCTKAAMRTWHAKNREAVSSNHRKYYNRNRAEILARQRSRQKAIREYNRDYYQRNRDKELVRQRGYYESHKEEISRKKRSDHSRQVGRKWRQKQSESNPQYRIARNLRTRLYMAIRNGTKQGSAVRDLGCSLSGFMAYMHDKFEPEMTWENYGSEWHIDHIRPLSSFDLTDREQIKQACHYTNLQPLWKSANLRKGAWTSEVA</sequence>
<reference evidence="2" key="1">
    <citation type="journal article" date="2015" name="Nature">
        <title>Complex archaea that bridge the gap between prokaryotes and eukaryotes.</title>
        <authorList>
            <person name="Spang A."/>
            <person name="Saw J.H."/>
            <person name="Jorgensen S.L."/>
            <person name="Zaremba-Niedzwiedzka K."/>
            <person name="Martijn J."/>
            <person name="Lind A.E."/>
            <person name="van Eijk R."/>
            <person name="Schleper C."/>
            <person name="Guy L."/>
            <person name="Ettema T.J."/>
        </authorList>
    </citation>
    <scope>NUCLEOTIDE SEQUENCE</scope>
</reference>
<dbReference type="EMBL" id="LAZR01001246">
    <property type="protein sequence ID" value="KKN47979.1"/>
    <property type="molecule type" value="Genomic_DNA"/>
</dbReference>
<proteinExistence type="predicted"/>
<evidence type="ECO:0000313" key="2">
    <source>
        <dbReference type="EMBL" id="KKN47979.1"/>
    </source>
</evidence>
<dbReference type="AlphaFoldDB" id="A0A0F9QZL7"/>
<feature type="region of interest" description="Disordered" evidence="1">
    <location>
        <begin position="107"/>
        <end position="137"/>
    </location>
</feature>
<feature type="compositionally biased region" description="Basic residues" evidence="1">
    <location>
        <begin position="112"/>
        <end position="128"/>
    </location>
</feature>
<organism evidence="2">
    <name type="scientific">marine sediment metagenome</name>
    <dbReference type="NCBI Taxonomy" id="412755"/>
    <lineage>
        <taxon>unclassified sequences</taxon>
        <taxon>metagenomes</taxon>
        <taxon>ecological metagenomes</taxon>
    </lineage>
</organism>
<gene>
    <name evidence="2" type="ORF">LCGC14_0657370</name>
</gene>
<comment type="caution">
    <text evidence="2">The sequence shown here is derived from an EMBL/GenBank/DDBJ whole genome shotgun (WGS) entry which is preliminary data.</text>
</comment>
<protein>
    <submittedName>
        <fullName evidence="2">Uncharacterized protein</fullName>
    </submittedName>
</protein>
<name>A0A0F9QZL7_9ZZZZ</name>
<evidence type="ECO:0000256" key="1">
    <source>
        <dbReference type="SAM" id="MobiDB-lite"/>
    </source>
</evidence>